<dbReference type="Proteomes" id="UP000789396">
    <property type="component" value="Unassembled WGS sequence"/>
</dbReference>
<dbReference type="Gene3D" id="3.40.50.12240">
    <property type="match status" value="1"/>
</dbReference>
<evidence type="ECO:0000313" key="1">
    <source>
        <dbReference type="EMBL" id="CAG8707350.1"/>
    </source>
</evidence>
<dbReference type="AlphaFoldDB" id="A0A9N9HUZ9"/>
<gene>
    <name evidence="1" type="ORF">RFULGI_LOCUS10667</name>
</gene>
<keyword evidence="2" id="KW-1185">Reference proteome</keyword>
<name>A0A9N9HUZ9_9GLOM</name>
<organism evidence="1 2">
    <name type="scientific">Racocetra fulgida</name>
    <dbReference type="NCBI Taxonomy" id="60492"/>
    <lineage>
        <taxon>Eukaryota</taxon>
        <taxon>Fungi</taxon>
        <taxon>Fungi incertae sedis</taxon>
        <taxon>Mucoromycota</taxon>
        <taxon>Glomeromycotina</taxon>
        <taxon>Glomeromycetes</taxon>
        <taxon>Diversisporales</taxon>
        <taxon>Gigasporaceae</taxon>
        <taxon>Racocetra</taxon>
    </lineage>
</organism>
<dbReference type="OrthoDB" id="1735853at2759"/>
<protein>
    <submittedName>
        <fullName evidence="1">3419_t:CDS:1</fullName>
    </submittedName>
</protein>
<reference evidence="1" key="1">
    <citation type="submission" date="2021-06" db="EMBL/GenBank/DDBJ databases">
        <authorList>
            <person name="Kallberg Y."/>
            <person name="Tangrot J."/>
            <person name="Rosling A."/>
        </authorList>
    </citation>
    <scope>NUCLEOTIDE SEQUENCE</scope>
    <source>
        <strain evidence="1">IN212</strain>
    </source>
</reference>
<proteinExistence type="predicted"/>
<accession>A0A9N9HUZ9</accession>
<comment type="caution">
    <text evidence="1">The sequence shown here is derived from an EMBL/GenBank/DDBJ whole genome shotgun (WGS) entry which is preliminary data.</text>
</comment>
<dbReference type="EMBL" id="CAJVPZ010021595">
    <property type="protein sequence ID" value="CAG8707350.1"/>
    <property type="molecule type" value="Genomic_DNA"/>
</dbReference>
<evidence type="ECO:0000313" key="2">
    <source>
        <dbReference type="Proteomes" id="UP000789396"/>
    </source>
</evidence>
<sequence>CDRRASQALEIQGKKKERIVNSKTTHIEFTGGVLKIPVSEDLLGRILNGSGKAIDFLHING</sequence>
<feature type="non-terminal residue" evidence="1">
    <location>
        <position position="61"/>
    </location>
</feature>